<name>A0A6A4NJR9_LUPAL</name>
<keyword evidence="2" id="KW-0805">Transcription regulation</keyword>
<dbReference type="Proteomes" id="UP000447434">
    <property type="component" value="Chromosome 23"/>
</dbReference>
<dbReference type="Gene3D" id="1.10.10.60">
    <property type="entry name" value="Homeodomain-like"/>
    <property type="match status" value="1"/>
</dbReference>
<dbReference type="NCBIfam" id="TIGR01557">
    <property type="entry name" value="myb_SHAQKYF"/>
    <property type="match status" value="1"/>
</dbReference>
<comment type="subcellular location">
    <subcellularLocation>
        <location evidence="1">Nucleus</location>
    </subcellularLocation>
</comment>
<evidence type="ECO:0000256" key="1">
    <source>
        <dbReference type="ARBA" id="ARBA00004123"/>
    </source>
</evidence>
<dbReference type="AlphaFoldDB" id="A0A6A4NJR9"/>
<gene>
    <name evidence="5" type="ORF">Lalb_Chr23g0266801</name>
</gene>
<organism evidence="5 6">
    <name type="scientific">Lupinus albus</name>
    <name type="common">White lupine</name>
    <name type="synonym">Lupinus termis</name>
    <dbReference type="NCBI Taxonomy" id="3870"/>
    <lineage>
        <taxon>Eukaryota</taxon>
        <taxon>Viridiplantae</taxon>
        <taxon>Streptophyta</taxon>
        <taxon>Embryophyta</taxon>
        <taxon>Tracheophyta</taxon>
        <taxon>Spermatophyta</taxon>
        <taxon>Magnoliopsida</taxon>
        <taxon>eudicotyledons</taxon>
        <taxon>Gunneridae</taxon>
        <taxon>Pentapetalae</taxon>
        <taxon>rosids</taxon>
        <taxon>fabids</taxon>
        <taxon>Fabales</taxon>
        <taxon>Fabaceae</taxon>
        <taxon>Papilionoideae</taxon>
        <taxon>50 kb inversion clade</taxon>
        <taxon>genistoids sensu lato</taxon>
        <taxon>core genistoids</taxon>
        <taxon>Genisteae</taxon>
        <taxon>Lupinus</taxon>
    </lineage>
</organism>
<dbReference type="GO" id="GO:0005634">
    <property type="term" value="C:nucleus"/>
    <property type="evidence" value="ECO:0007669"/>
    <property type="project" value="UniProtKB-SubCell"/>
</dbReference>
<evidence type="ECO:0000313" key="5">
    <source>
        <dbReference type="EMBL" id="KAE9586778.1"/>
    </source>
</evidence>
<proteinExistence type="predicted"/>
<protein>
    <submittedName>
        <fullName evidence="5">Putative transcription factor MYB-HB-like family</fullName>
    </submittedName>
</protein>
<evidence type="ECO:0000256" key="2">
    <source>
        <dbReference type="ARBA" id="ARBA00023015"/>
    </source>
</evidence>
<reference evidence="6" key="1">
    <citation type="journal article" date="2020" name="Nat. Commun.">
        <title>Genome sequence of the cluster root forming white lupin.</title>
        <authorList>
            <person name="Hufnagel B."/>
            <person name="Marques A."/>
            <person name="Soriano A."/>
            <person name="Marques L."/>
            <person name="Divol F."/>
            <person name="Doumas P."/>
            <person name="Sallet E."/>
            <person name="Mancinotti D."/>
            <person name="Carrere S."/>
            <person name="Marande W."/>
            <person name="Arribat S."/>
            <person name="Keller J."/>
            <person name="Huneau C."/>
            <person name="Blein T."/>
            <person name="Aime D."/>
            <person name="Laguerre M."/>
            <person name="Taylor J."/>
            <person name="Schubert V."/>
            <person name="Nelson M."/>
            <person name="Geu-Flores F."/>
            <person name="Crespi M."/>
            <person name="Gallardo-Guerrero K."/>
            <person name="Delaux P.-M."/>
            <person name="Salse J."/>
            <person name="Berges H."/>
            <person name="Guyot R."/>
            <person name="Gouzy J."/>
            <person name="Peret B."/>
        </authorList>
    </citation>
    <scope>NUCLEOTIDE SEQUENCE [LARGE SCALE GENOMIC DNA]</scope>
    <source>
        <strain evidence="6">cv. Amiga</strain>
    </source>
</reference>
<evidence type="ECO:0000313" key="6">
    <source>
        <dbReference type="Proteomes" id="UP000447434"/>
    </source>
</evidence>
<dbReference type="InterPro" id="IPR006447">
    <property type="entry name" value="Myb_dom_plants"/>
</dbReference>
<keyword evidence="4" id="KW-0539">Nucleus</keyword>
<keyword evidence="3" id="KW-0804">Transcription</keyword>
<dbReference type="EMBL" id="WOCE01000023">
    <property type="protein sequence ID" value="KAE9586778.1"/>
    <property type="molecule type" value="Genomic_DNA"/>
</dbReference>
<comment type="caution">
    <text evidence="5">The sequence shown here is derived from an EMBL/GenBank/DDBJ whole genome shotgun (WGS) entry which is preliminary data.</text>
</comment>
<dbReference type="SUPFAM" id="SSF46689">
    <property type="entry name" value="Homeodomain-like"/>
    <property type="match status" value="1"/>
</dbReference>
<keyword evidence="6" id="KW-1185">Reference proteome</keyword>
<evidence type="ECO:0000256" key="3">
    <source>
        <dbReference type="ARBA" id="ARBA00023163"/>
    </source>
</evidence>
<dbReference type="PANTHER" id="PTHR31496:SF25">
    <property type="entry name" value="TRANSCRIPTION FACTOR KAN3-RELATED"/>
    <property type="match status" value="1"/>
</dbReference>
<dbReference type="GO" id="GO:0006355">
    <property type="term" value="P:regulation of DNA-templated transcription"/>
    <property type="evidence" value="ECO:0007669"/>
    <property type="project" value="InterPro"/>
</dbReference>
<dbReference type="InterPro" id="IPR009057">
    <property type="entry name" value="Homeodomain-like_sf"/>
</dbReference>
<sequence>MYTVAMPTLAPLLEPNLSLNICQPFNLDSEAKEITSYNGLTLTRKTISNMCSSTSYSGSGSNGSAGFFHYDTTVNNFGHHGEPTLSLGFETTDLNPQPVVQQGRNFNDQLHNYQPRIHSRDFKRNARVVKRSIRAPRMKWNATLHAHFVHVVQLLGGPERATPKSVLELMNVKHLTLAHVKSHLQMYRTVKSTDKGKGHGHTDMRLRQRPGKIDLHGVSTFEKSNLPKSMQKSYR</sequence>
<dbReference type="GO" id="GO:0000976">
    <property type="term" value="F:transcription cis-regulatory region binding"/>
    <property type="evidence" value="ECO:0007669"/>
    <property type="project" value="InterPro"/>
</dbReference>
<dbReference type="FunFam" id="1.10.10.60:FF:000002">
    <property type="entry name" value="Myb family transcription factor"/>
    <property type="match status" value="1"/>
</dbReference>
<evidence type="ECO:0000256" key="4">
    <source>
        <dbReference type="ARBA" id="ARBA00023242"/>
    </source>
</evidence>
<dbReference type="PANTHER" id="PTHR31496">
    <property type="entry name" value="TRANSCRIPTION FACTOR KAN2-RELATED"/>
    <property type="match status" value="1"/>
</dbReference>
<dbReference type="OrthoDB" id="551907at2759"/>
<accession>A0A6A4NJR9</accession>
<dbReference type="GO" id="GO:0010158">
    <property type="term" value="P:abaxial cell fate specification"/>
    <property type="evidence" value="ECO:0007669"/>
    <property type="project" value="InterPro"/>
</dbReference>
<dbReference type="InterPro" id="IPR044847">
    <property type="entry name" value="KAN_fam"/>
</dbReference>